<dbReference type="InterPro" id="IPR035542">
    <property type="entry name" value="CRIP"/>
</dbReference>
<dbReference type="Proteomes" id="UP001652625">
    <property type="component" value="Chromosome 03"/>
</dbReference>
<dbReference type="InterPro" id="IPR029000">
    <property type="entry name" value="Cyclophilin-like_dom_sf"/>
</dbReference>
<feature type="compositionally biased region" description="Basic and acidic residues" evidence="9">
    <location>
        <begin position="456"/>
        <end position="465"/>
    </location>
</feature>
<comment type="function">
    <text evidence="8">PPIases accelerate the folding of proteins. It catalyzes the cis-trans isomerization of proline imidic peptide bonds in oligopeptides.</text>
</comment>
<dbReference type="PRINTS" id="PR00153">
    <property type="entry name" value="CSAPPISMRASE"/>
</dbReference>
<evidence type="ECO:0000256" key="6">
    <source>
        <dbReference type="ARBA" id="ARBA00023242"/>
    </source>
</evidence>
<feature type="compositionally biased region" description="Basic and acidic residues" evidence="9">
    <location>
        <begin position="537"/>
        <end position="574"/>
    </location>
</feature>
<dbReference type="EC" id="5.2.1.8" evidence="8"/>
<feature type="compositionally biased region" description="Basic and acidic residues" evidence="9">
    <location>
        <begin position="362"/>
        <end position="371"/>
    </location>
</feature>
<dbReference type="PANTHER" id="PTHR45843:SF1">
    <property type="entry name" value="PEPTIDYL-PROLYL CIS-TRANS ISOMERASE-LIKE 4"/>
    <property type="match status" value="1"/>
</dbReference>
<dbReference type="PANTHER" id="PTHR45843">
    <property type="entry name" value="PEPTIDYL-PROLYL CIS-TRANS ISOMERASE-LIKE 4"/>
    <property type="match status" value="1"/>
</dbReference>
<comment type="subcellular location">
    <subcellularLocation>
        <location evidence="2 8">Nucleus</location>
    </subcellularLocation>
</comment>
<reference evidence="13" key="1">
    <citation type="submission" date="2025-08" db="UniProtKB">
        <authorList>
            <consortium name="RefSeq"/>
        </authorList>
    </citation>
    <scope>IDENTIFICATION</scope>
</reference>
<feature type="domain" description="PPIase cyclophilin-type" evidence="10">
    <location>
        <begin position="6"/>
        <end position="161"/>
    </location>
</feature>
<dbReference type="InterPro" id="IPR035538">
    <property type="entry name" value="Cyclophilin_PPIL4"/>
</dbReference>
<evidence type="ECO:0000313" key="13">
    <source>
        <dbReference type="RefSeq" id="XP_065650123.1"/>
    </source>
</evidence>
<dbReference type="SMART" id="SM00360">
    <property type="entry name" value="RRM"/>
    <property type="match status" value="1"/>
</dbReference>
<dbReference type="GO" id="GO:0016853">
    <property type="term" value="F:isomerase activity"/>
    <property type="evidence" value="ECO:0007669"/>
    <property type="project" value="UniProtKB-KW"/>
</dbReference>
<feature type="compositionally biased region" description="Basic residues" evidence="9">
    <location>
        <begin position="407"/>
        <end position="420"/>
    </location>
</feature>
<feature type="region of interest" description="Disordered" evidence="9">
    <location>
        <begin position="353"/>
        <end position="689"/>
    </location>
</feature>
<evidence type="ECO:0000256" key="9">
    <source>
        <dbReference type="SAM" id="MobiDB-lite"/>
    </source>
</evidence>
<evidence type="ECO:0000256" key="4">
    <source>
        <dbReference type="ARBA" id="ARBA00023110"/>
    </source>
</evidence>
<keyword evidence="3 7" id="KW-0694">RNA-binding</keyword>
<evidence type="ECO:0000259" key="10">
    <source>
        <dbReference type="PROSITE" id="PS50072"/>
    </source>
</evidence>
<dbReference type="CDD" id="cd12235">
    <property type="entry name" value="RRM_PPIL4"/>
    <property type="match status" value="1"/>
</dbReference>
<organism evidence="12 13">
    <name type="scientific">Hydra vulgaris</name>
    <name type="common">Hydra</name>
    <name type="synonym">Hydra attenuata</name>
    <dbReference type="NCBI Taxonomy" id="6087"/>
    <lineage>
        <taxon>Eukaryota</taxon>
        <taxon>Metazoa</taxon>
        <taxon>Cnidaria</taxon>
        <taxon>Hydrozoa</taxon>
        <taxon>Hydroidolina</taxon>
        <taxon>Anthoathecata</taxon>
        <taxon>Aplanulata</taxon>
        <taxon>Hydridae</taxon>
        <taxon>Hydra</taxon>
    </lineage>
</organism>
<dbReference type="RefSeq" id="XP_065650123.1">
    <property type="nucleotide sequence ID" value="XM_065794051.1"/>
</dbReference>
<evidence type="ECO:0000256" key="2">
    <source>
        <dbReference type="ARBA" id="ARBA00004123"/>
    </source>
</evidence>
<dbReference type="Pfam" id="PF00076">
    <property type="entry name" value="RRM_1"/>
    <property type="match status" value="1"/>
</dbReference>
<dbReference type="PROSITE" id="PS50072">
    <property type="entry name" value="CSA_PPIASE_2"/>
    <property type="match status" value="1"/>
</dbReference>
<dbReference type="Gene3D" id="3.30.70.330">
    <property type="match status" value="1"/>
</dbReference>
<comment type="catalytic activity">
    <reaction evidence="1 8">
        <text>[protein]-peptidylproline (omega=180) = [protein]-peptidylproline (omega=0)</text>
        <dbReference type="Rhea" id="RHEA:16237"/>
        <dbReference type="Rhea" id="RHEA-COMP:10747"/>
        <dbReference type="Rhea" id="RHEA-COMP:10748"/>
        <dbReference type="ChEBI" id="CHEBI:83833"/>
        <dbReference type="ChEBI" id="CHEBI:83834"/>
        <dbReference type="EC" id="5.2.1.8"/>
    </reaction>
</comment>
<dbReference type="PROSITE" id="PS50102">
    <property type="entry name" value="RRM"/>
    <property type="match status" value="1"/>
</dbReference>
<feature type="domain" description="RRM" evidence="11">
    <location>
        <begin position="239"/>
        <end position="317"/>
    </location>
</feature>
<evidence type="ECO:0000313" key="12">
    <source>
        <dbReference type="Proteomes" id="UP001652625"/>
    </source>
</evidence>
<comment type="similarity">
    <text evidence="8">Belongs to the cyclophilin-type PPIase family. PPIL4 subfamily.</text>
</comment>
<dbReference type="InterPro" id="IPR000504">
    <property type="entry name" value="RRM_dom"/>
</dbReference>
<evidence type="ECO:0000256" key="1">
    <source>
        <dbReference type="ARBA" id="ARBA00000971"/>
    </source>
</evidence>
<dbReference type="GeneID" id="100200683"/>
<evidence type="ECO:0000256" key="3">
    <source>
        <dbReference type="ARBA" id="ARBA00022884"/>
    </source>
</evidence>
<keyword evidence="12" id="KW-1185">Reference proteome</keyword>
<dbReference type="Pfam" id="PF00160">
    <property type="entry name" value="Pro_isomerase"/>
    <property type="match status" value="1"/>
</dbReference>
<evidence type="ECO:0000256" key="7">
    <source>
        <dbReference type="PROSITE-ProRule" id="PRU00176"/>
    </source>
</evidence>
<dbReference type="InterPro" id="IPR035979">
    <property type="entry name" value="RBD_domain_sf"/>
</dbReference>
<dbReference type="SUPFAM" id="SSF54928">
    <property type="entry name" value="RNA-binding domain, RBD"/>
    <property type="match status" value="1"/>
</dbReference>
<feature type="compositionally biased region" description="Basic and acidic residues" evidence="9">
    <location>
        <begin position="633"/>
        <end position="647"/>
    </location>
</feature>
<dbReference type="CDD" id="cd01921">
    <property type="entry name" value="cyclophilin_RRM"/>
    <property type="match status" value="1"/>
</dbReference>
<protein>
    <recommendedName>
        <fullName evidence="8">Peptidyl-prolyl cis-trans isomerase</fullName>
        <shortName evidence="8">PPIase</shortName>
        <ecNumber evidence="8">5.2.1.8</ecNumber>
    </recommendedName>
</protein>
<evidence type="ECO:0000259" key="11">
    <source>
        <dbReference type="PROSITE" id="PS50102"/>
    </source>
</evidence>
<feature type="compositionally biased region" description="Basic residues" evidence="9">
    <location>
        <begin position="662"/>
        <end position="682"/>
    </location>
</feature>
<keyword evidence="5 8" id="KW-0413">Isomerase</keyword>
<sequence length="689" mass="79233">MSVLVETTLGDLVFDLYTEERPRSCMNFLKLCKIKYYNFCCFHSVRRNFIAQSGDPTETGRGGVSVYSFVYGDQAKYFELELKPRIKHRTKGTISFVNNGNDMHGSQFFITLGDGLDFLDGKHTVFGQLAEGFDVLEKLNEVICDDSHKPFQDVRITHTIVLEDPFDDPKDLPIPDKSPEPTKEVLESGRIAAGEKINDDDVSKEELLKKIEDKELAIGTKILETVGDIDDADLKPPENVLFVCKLNPVTNADDLKIIFSRFGKILSCEIIKDQKTGDSLCYGFVEFKEVEACEKAYFKMDNVLIDDRRIHVDFCQSVSKINKWHKSAAYTKANSSKDGFGYEMKEKKNPKDKYSMIFDDEDKGKKGQVQEKHRKKDSYKSKKKSQKQRSDSSDSVSDSSSSDDKRSARKKTLKSHKKRVDSRNDPKKSLKRNYSSSDDDDVDLKTAEKKKKNEKSKKYTEKSSDDSDSDDCDIKKSKTLKESSKNLKESSKNLKESSKYLKDSSKYSNSDSEDSDRKQSKKFQEEFKKKKKAISKNNRDDIRKTTSDDDKKNEFSRKKNDRRSSISKEKRDVRSSSSSLQKRDARSLQKEKKIDGKEQTKYSDDSDESVKNEKREKKFKKISLEECDTEEYTGEKLSNKKNNRSEPSDSDDSSDEDNKKSRDYKKHTKRHSEGNKKRKKRSNCTDSSD</sequence>
<dbReference type="SUPFAM" id="SSF50891">
    <property type="entry name" value="Cyclophilin-like"/>
    <property type="match status" value="1"/>
</dbReference>
<name>A0ABM4BM38_HYDVU</name>
<proteinExistence type="inferred from homology"/>
<feature type="compositionally biased region" description="Basic and acidic residues" evidence="9">
    <location>
        <begin position="581"/>
        <end position="616"/>
    </location>
</feature>
<gene>
    <name evidence="13" type="primary">LOC100200683</name>
</gene>
<keyword evidence="6 8" id="KW-0539">Nucleus</keyword>
<keyword evidence="4 8" id="KW-0697">Rotamase</keyword>
<dbReference type="InterPro" id="IPR002130">
    <property type="entry name" value="Cyclophilin-type_PPIase_dom"/>
</dbReference>
<accession>A0ABM4BM38</accession>
<feature type="compositionally biased region" description="Basic and acidic residues" evidence="9">
    <location>
        <begin position="515"/>
        <end position="528"/>
    </location>
</feature>
<feature type="compositionally biased region" description="Basic residues" evidence="9">
    <location>
        <begin position="372"/>
        <end position="387"/>
    </location>
</feature>
<feature type="compositionally biased region" description="Basic and acidic residues" evidence="9">
    <location>
        <begin position="472"/>
        <end position="505"/>
    </location>
</feature>
<dbReference type="InterPro" id="IPR012677">
    <property type="entry name" value="Nucleotide-bd_a/b_plait_sf"/>
</dbReference>
<dbReference type="Gene3D" id="2.40.100.10">
    <property type="entry name" value="Cyclophilin-like"/>
    <property type="match status" value="1"/>
</dbReference>
<evidence type="ECO:0000256" key="8">
    <source>
        <dbReference type="RuleBase" id="RU365081"/>
    </source>
</evidence>
<evidence type="ECO:0000256" key="5">
    <source>
        <dbReference type="ARBA" id="ARBA00023235"/>
    </source>
</evidence>